<reference evidence="3" key="1">
    <citation type="submission" date="2016-11" db="EMBL/GenBank/DDBJ databases">
        <authorList>
            <person name="Varghese N."/>
            <person name="Submissions S."/>
        </authorList>
    </citation>
    <scope>NUCLEOTIDE SEQUENCE [LARGE SCALE GENOMIC DNA]</scope>
    <source>
        <strain evidence="3">DSM 19978</strain>
    </source>
</reference>
<sequence length="139" mass="15157">MLKHFIPILLFISSFGFAQNPNLSVSVSGIKNNTGSLTVELYNSKGNFLKTSFKTVSTTIKSNSVSVTFNGIPKGEYTVLVYHDENKNGKLDKNLIGMPKESVACSNNAKGFMGPPKYDDAKFTVTADTKINIKMTATH</sequence>
<dbReference type="EMBL" id="FQWB01000009">
    <property type="protein sequence ID" value="SHG95432.1"/>
    <property type="molecule type" value="Genomic_DNA"/>
</dbReference>
<dbReference type="AlphaFoldDB" id="A0A1M5P0Y3"/>
<feature type="chain" id="PRO_5012454744" evidence="1">
    <location>
        <begin position="19"/>
        <end position="139"/>
    </location>
</feature>
<dbReference type="OrthoDB" id="9788332at2"/>
<keyword evidence="3" id="KW-1185">Reference proteome</keyword>
<dbReference type="RefSeq" id="WP_084546307.1">
    <property type="nucleotide sequence ID" value="NZ_FQWB01000009.1"/>
</dbReference>
<name>A0A1M5P0Y3_9FLAO</name>
<keyword evidence="1" id="KW-0732">Signal</keyword>
<dbReference type="InterPro" id="IPR018673">
    <property type="entry name" value="DUF2141"/>
</dbReference>
<protein>
    <submittedName>
        <fullName evidence="2">Uncharacterized conserved protein, DUF2141 family</fullName>
    </submittedName>
</protein>
<evidence type="ECO:0000313" key="2">
    <source>
        <dbReference type="EMBL" id="SHG95432.1"/>
    </source>
</evidence>
<dbReference type="STRING" id="468056.SAMN05443549_10925"/>
<evidence type="ECO:0000256" key="1">
    <source>
        <dbReference type="SAM" id="SignalP"/>
    </source>
</evidence>
<evidence type="ECO:0000313" key="3">
    <source>
        <dbReference type="Proteomes" id="UP000184516"/>
    </source>
</evidence>
<dbReference type="Gene3D" id="2.60.120.380">
    <property type="match status" value="1"/>
</dbReference>
<organism evidence="2 3">
    <name type="scientific">Flavobacterium fluvii</name>
    <dbReference type="NCBI Taxonomy" id="468056"/>
    <lineage>
        <taxon>Bacteria</taxon>
        <taxon>Pseudomonadati</taxon>
        <taxon>Bacteroidota</taxon>
        <taxon>Flavobacteriia</taxon>
        <taxon>Flavobacteriales</taxon>
        <taxon>Flavobacteriaceae</taxon>
        <taxon>Flavobacterium</taxon>
    </lineage>
</organism>
<accession>A0A1M5P0Y3</accession>
<dbReference type="Proteomes" id="UP000184516">
    <property type="component" value="Unassembled WGS sequence"/>
</dbReference>
<feature type="signal peptide" evidence="1">
    <location>
        <begin position="1"/>
        <end position="18"/>
    </location>
</feature>
<proteinExistence type="predicted"/>
<dbReference type="Pfam" id="PF09912">
    <property type="entry name" value="DUF2141"/>
    <property type="match status" value="1"/>
</dbReference>
<gene>
    <name evidence="2" type="ORF">SAMN05443549_10925</name>
</gene>